<accession>A0A383AVW5</accession>
<evidence type="ECO:0000313" key="1">
    <source>
        <dbReference type="EMBL" id="SVE11804.1"/>
    </source>
</evidence>
<reference evidence="1" key="1">
    <citation type="submission" date="2018-05" db="EMBL/GenBank/DDBJ databases">
        <authorList>
            <person name="Lanie J.A."/>
            <person name="Ng W.-L."/>
            <person name="Kazmierczak K.M."/>
            <person name="Andrzejewski T.M."/>
            <person name="Davidsen T.M."/>
            <person name="Wayne K.J."/>
            <person name="Tettelin H."/>
            <person name="Glass J.I."/>
            <person name="Rusch D."/>
            <person name="Podicherti R."/>
            <person name="Tsui H.-C.T."/>
            <person name="Winkler M.E."/>
        </authorList>
    </citation>
    <scope>NUCLEOTIDE SEQUENCE</scope>
</reference>
<gene>
    <name evidence="1" type="ORF">METZ01_LOCUS464658</name>
</gene>
<dbReference type="Pfam" id="PF13385">
    <property type="entry name" value="Laminin_G_3"/>
    <property type="match status" value="1"/>
</dbReference>
<dbReference type="Gene3D" id="2.60.40.10">
    <property type="entry name" value="Immunoglobulins"/>
    <property type="match status" value="1"/>
</dbReference>
<dbReference type="AlphaFoldDB" id="A0A383AVW5"/>
<dbReference type="Gene3D" id="2.60.120.200">
    <property type="match status" value="1"/>
</dbReference>
<dbReference type="SUPFAM" id="SSF49899">
    <property type="entry name" value="Concanavalin A-like lectins/glucanases"/>
    <property type="match status" value="1"/>
</dbReference>
<dbReference type="InterPro" id="IPR014756">
    <property type="entry name" value="Ig_E-set"/>
</dbReference>
<dbReference type="EMBL" id="UINC01195308">
    <property type="protein sequence ID" value="SVE11804.1"/>
    <property type="molecule type" value="Genomic_DNA"/>
</dbReference>
<dbReference type="InterPro" id="IPR013783">
    <property type="entry name" value="Ig-like_fold"/>
</dbReference>
<evidence type="ECO:0008006" key="2">
    <source>
        <dbReference type="Google" id="ProtNLM"/>
    </source>
</evidence>
<feature type="non-terminal residue" evidence="1">
    <location>
        <position position="249"/>
    </location>
</feature>
<organism evidence="1">
    <name type="scientific">marine metagenome</name>
    <dbReference type="NCBI Taxonomy" id="408172"/>
    <lineage>
        <taxon>unclassified sequences</taxon>
        <taxon>metagenomes</taxon>
        <taxon>ecological metagenomes</taxon>
    </lineage>
</organism>
<protein>
    <recommendedName>
        <fullName evidence="2">CBM20 domain-containing protein</fullName>
    </recommendedName>
</protein>
<dbReference type="SUPFAM" id="SSF81296">
    <property type="entry name" value="E set domains"/>
    <property type="match status" value="1"/>
</dbReference>
<name>A0A383AVW5_9ZZZZ</name>
<sequence length="249" mass="27740">LELNNLEYDPVDLTFNFDLTNQTASANGVHIAGTFQGWDASTTEMTDPDNDGIYSYTHSFTTGERIEYKFINGDSWADPHDNFDSELSCVDLDEDAGIYNREWTVPFSEMALDPVCMNSCDACESSATNTHSLSFDGVDDYANIVELSTAIDNSSITLMGWFKSTSNGEPNIYLEGIFGFRNYPQYDGNYFALMNWTGWPGIPTIECYGGIPGNIVLTPSDDTWYHLTLVYDNTNAVFSTYLDGIQMAS</sequence>
<feature type="non-terminal residue" evidence="1">
    <location>
        <position position="1"/>
    </location>
</feature>
<dbReference type="InterPro" id="IPR013320">
    <property type="entry name" value="ConA-like_dom_sf"/>
</dbReference>
<proteinExistence type="predicted"/>